<dbReference type="EMBL" id="JAABOQ010000009">
    <property type="protein sequence ID" value="NER19059.1"/>
    <property type="molecule type" value="Genomic_DNA"/>
</dbReference>
<organism evidence="2 3">
    <name type="scientific">Spongiivirga citrea</name>
    <dbReference type="NCBI Taxonomy" id="1481457"/>
    <lineage>
        <taxon>Bacteria</taxon>
        <taxon>Pseudomonadati</taxon>
        <taxon>Bacteroidota</taxon>
        <taxon>Flavobacteriia</taxon>
        <taxon>Flavobacteriales</taxon>
        <taxon>Flavobacteriaceae</taxon>
        <taxon>Spongiivirga</taxon>
    </lineage>
</organism>
<dbReference type="RefSeq" id="WP_164033746.1">
    <property type="nucleotide sequence ID" value="NZ_JAABOQ010000009.1"/>
</dbReference>
<proteinExistence type="predicted"/>
<reference evidence="2 3" key="1">
    <citation type="submission" date="2020-01" db="EMBL/GenBank/DDBJ databases">
        <title>Spongiivirga citrea KCTC 32990T.</title>
        <authorList>
            <person name="Wang G."/>
        </authorList>
    </citation>
    <scope>NUCLEOTIDE SEQUENCE [LARGE SCALE GENOMIC DNA]</scope>
    <source>
        <strain evidence="2 3">KCTC 32990</strain>
    </source>
</reference>
<keyword evidence="1" id="KW-0732">Signal</keyword>
<name>A0A6M0CT08_9FLAO</name>
<protein>
    <submittedName>
        <fullName evidence="2">Uncharacterized protein</fullName>
    </submittedName>
</protein>
<gene>
    <name evidence="2" type="ORF">GWK10_17725</name>
</gene>
<feature type="signal peptide" evidence="1">
    <location>
        <begin position="1"/>
        <end position="19"/>
    </location>
</feature>
<sequence>MKKGILLCMAMLISVALSAQSVAGNIMLNNKSKAELTLETNSAVQLFKEFKTGTYQLGFTFKTDDVKPNVYKETIVFFDFITEVQKDGKLIERIIRSKPIPYFPGEMLIGAESFDFIGILSDIGQAKYPDEVGLMPAGEYQVSLMAVPKGFKGAINPLEFYFALRKRPTR</sequence>
<feature type="chain" id="PRO_5027021938" evidence="1">
    <location>
        <begin position="20"/>
        <end position="170"/>
    </location>
</feature>
<dbReference type="AlphaFoldDB" id="A0A6M0CT08"/>
<evidence type="ECO:0000313" key="2">
    <source>
        <dbReference type="EMBL" id="NER19059.1"/>
    </source>
</evidence>
<comment type="caution">
    <text evidence="2">The sequence shown here is derived from an EMBL/GenBank/DDBJ whole genome shotgun (WGS) entry which is preliminary data.</text>
</comment>
<accession>A0A6M0CT08</accession>
<keyword evidence="3" id="KW-1185">Reference proteome</keyword>
<evidence type="ECO:0000256" key="1">
    <source>
        <dbReference type="SAM" id="SignalP"/>
    </source>
</evidence>
<evidence type="ECO:0000313" key="3">
    <source>
        <dbReference type="Proteomes" id="UP000474296"/>
    </source>
</evidence>
<dbReference type="Proteomes" id="UP000474296">
    <property type="component" value="Unassembled WGS sequence"/>
</dbReference>